<evidence type="ECO:0000313" key="2">
    <source>
        <dbReference type="Proteomes" id="UP001164746"/>
    </source>
</evidence>
<organism evidence="1 2">
    <name type="scientific">Mya arenaria</name>
    <name type="common">Soft-shell clam</name>
    <dbReference type="NCBI Taxonomy" id="6604"/>
    <lineage>
        <taxon>Eukaryota</taxon>
        <taxon>Metazoa</taxon>
        <taxon>Spiralia</taxon>
        <taxon>Lophotrochozoa</taxon>
        <taxon>Mollusca</taxon>
        <taxon>Bivalvia</taxon>
        <taxon>Autobranchia</taxon>
        <taxon>Heteroconchia</taxon>
        <taxon>Euheterodonta</taxon>
        <taxon>Imparidentia</taxon>
        <taxon>Neoheterodontei</taxon>
        <taxon>Myida</taxon>
        <taxon>Myoidea</taxon>
        <taxon>Myidae</taxon>
        <taxon>Mya</taxon>
    </lineage>
</organism>
<protein>
    <submittedName>
        <fullName evidence="1">Uncharacterized protein</fullName>
    </submittedName>
</protein>
<accession>A0ABY7DPA3</accession>
<sequence length="71" mass="8616">MSSKLCFHACFNITVNERINHKRYSYLKDGKGQFYNPFHRGYIKNIKEYFHMLRPFEEKDVELLSVRTGRI</sequence>
<reference evidence="1" key="1">
    <citation type="submission" date="2022-11" db="EMBL/GenBank/DDBJ databases">
        <title>Centuries of genome instability and evolution in soft-shell clam transmissible cancer (bioRxiv).</title>
        <authorList>
            <person name="Hart S.F.M."/>
            <person name="Yonemitsu M.A."/>
            <person name="Giersch R.M."/>
            <person name="Beal B.F."/>
            <person name="Arriagada G."/>
            <person name="Davis B.W."/>
            <person name="Ostrander E.A."/>
            <person name="Goff S.P."/>
            <person name="Metzger M.J."/>
        </authorList>
    </citation>
    <scope>NUCLEOTIDE SEQUENCE</scope>
    <source>
        <strain evidence="1">MELC-2E11</strain>
        <tissue evidence="1">Siphon/mantle</tissue>
    </source>
</reference>
<keyword evidence="2" id="KW-1185">Reference proteome</keyword>
<dbReference type="Proteomes" id="UP001164746">
    <property type="component" value="Chromosome 3"/>
</dbReference>
<evidence type="ECO:0000313" key="1">
    <source>
        <dbReference type="EMBL" id="WAQ98552.1"/>
    </source>
</evidence>
<dbReference type="EMBL" id="CP111014">
    <property type="protein sequence ID" value="WAQ98552.1"/>
    <property type="molecule type" value="Genomic_DNA"/>
</dbReference>
<gene>
    <name evidence="1" type="ORF">MAR_022925</name>
</gene>
<proteinExistence type="predicted"/>
<name>A0ABY7DPA3_MYAAR</name>